<dbReference type="Pfam" id="PF21105">
    <property type="entry name" value="DyP_N"/>
    <property type="match status" value="1"/>
</dbReference>
<evidence type="ECO:0000313" key="12">
    <source>
        <dbReference type="Proteomes" id="UP000765509"/>
    </source>
</evidence>
<dbReference type="PROSITE" id="PS51404">
    <property type="entry name" value="DYP_PEROXIDASE"/>
    <property type="match status" value="1"/>
</dbReference>
<dbReference type="InterPro" id="IPR048328">
    <property type="entry name" value="Dyp_perox_C"/>
</dbReference>
<keyword evidence="5" id="KW-0732">Signal</keyword>
<dbReference type="AlphaFoldDB" id="A0A9Q3C8E2"/>
<evidence type="ECO:0000256" key="2">
    <source>
        <dbReference type="ARBA" id="ARBA00022559"/>
    </source>
</evidence>
<dbReference type="SUPFAM" id="SSF54909">
    <property type="entry name" value="Dimeric alpha+beta barrel"/>
    <property type="match status" value="1"/>
</dbReference>
<evidence type="ECO:0000256" key="8">
    <source>
        <dbReference type="ARBA" id="ARBA00025737"/>
    </source>
</evidence>
<keyword evidence="3" id="KW-0349">Heme</keyword>
<keyword evidence="4" id="KW-0479">Metal-binding</keyword>
<evidence type="ECO:0000256" key="7">
    <source>
        <dbReference type="ARBA" id="ARBA00023004"/>
    </source>
</evidence>
<proteinExistence type="inferred from homology"/>
<dbReference type="Proteomes" id="UP000765509">
    <property type="component" value="Unassembled WGS sequence"/>
</dbReference>
<evidence type="ECO:0000256" key="6">
    <source>
        <dbReference type="ARBA" id="ARBA00023002"/>
    </source>
</evidence>
<dbReference type="GO" id="GO:0005829">
    <property type="term" value="C:cytosol"/>
    <property type="evidence" value="ECO:0007669"/>
    <property type="project" value="TreeGrafter"/>
</dbReference>
<dbReference type="EMBL" id="AVOT02005025">
    <property type="protein sequence ID" value="MBW0478020.1"/>
    <property type="molecule type" value="Genomic_DNA"/>
</dbReference>
<keyword evidence="12" id="KW-1185">Reference proteome</keyword>
<keyword evidence="2" id="KW-0575">Peroxidase</keyword>
<evidence type="ECO:0000256" key="5">
    <source>
        <dbReference type="ARBA" id="ARBA00022729"/>
    </source>
</evidence>
<protein>
    <recommendedName>
        <fullName evidence="13">Dyp-type peroxidase</fullName>
    </recommendedName>
</protein>
<feature type="domain" description="Dyp-type peroxidase C-terminal" evidence="9">
    <location>
        <begin position="450"/>
        <end position="606"/>
    </location>
</feature>
<name>A0A9Q3C8E2_9BASI</name>
<evidence type="ECO:0000259" key="9">
    <source>
        <dbReference type="Pfam" id="PF20628"/>
    </source>
</evidence>
<dbReference type="NCBIfam" id="TIGR01413">
    <property type="entry name" value="Dyp_perox_fam"/>
    <property type="match status" value="1"/>
</dbReference>
<reference evidence="11" key="1">
    <citation type="submission" date="2021-03" db="EMBL/GenBank/DDBJ databases">
        <title>Draft genome sequence of rust myrtle Austropuccinia psidii MF-1, a brazilian biotype.</title>
        <authorList>
            <person name="Quecine M.C."/>
            <person name="Pachon D.M.R."/>
            <person name="Bonatelli M.L."/>
            <person name="Correr F.H."/>
            <person name="Franceschini L.M."/>
            <person name="Leite T.F."/>
            <person name="Margarido G.R.A."/>
            <person name="Almeida C.A."/>
            <person name="Ferrarezi J.A."/>
            <person name="Labate C.A."/>
        </authorList>
    </citation>
    <scope>NUCLEOTIDE SEQUENCE</scope>
    <source>
        <strain evidence="11">MF-1</strain>
    </source>
</reference>
<dbReference type="InterPro" id="IPR049509">
    <property type="entry name" value="DyP_N"/>
</dbReference>
<comment type="similarity">
    <text evidence="8">Belongs to the DyP-type peroxidase family.</text>
</comment>
<dbReference type="InterPro" id="IPR006314">
    <property type="entry name" value="Dyp_peroxidase"/>
</dbReference>
<dbReference type="OrthoDB" id="3207336at2759"/>
<dbReference type="GO" id="GO:0020037">
    <property type="term" value="F:heme binding"/>
    <property type="evidence" value="ECO:0007669"/>
    <property type="project" value="InterPro"/>
</dbReference>
<dbReference type="GO" id="GO:0004601">
    <property type="term" value="F:peroxidase activity"/>
    <property type="evidence" value="ECO:0007669"/>
    <property type="project" value="UniProtKB-KW"/>
</dbReference>
<dbReference type="GO" id="GO:0046872">
    <property type="term" value="F:metal ion binding"/>
    <property type="evidence" value="ECO:0007669"/>
    <property type="project" value="UniProtKB-KW"/>
</dbReference>
<evidence type="ECO:0000256" key="1">
    <source>
        <dbReference type="ARBA" id="ARBA00001970"/>
    </source>
</evidence>
<dbReference type="InterPro" id="IPR011008">
    <property type="entry name" value="Dimeric_a/b-barrel"/>
</dbReference>
<comment type="caution">
    <text evidence="11">The sequence shown here is derived from an EMBL/GenBank/DDBJ whole genome shotgun (WGS) entry which is preliminary data.</text>
</comment>
<dbReference type="Pfam" id="PF20628">
    <property type="entry name" value="Dyp_perox_C"/>
    <property type="match status" value="1"/>
</dbReference>
<feature type="domain" description="DyP dimeric alpha+beta barrel" evidence="10">
    <location>
        <begin position="217"/>
        <end position="393"/>
    </location>
</feature>
<dbReference type="PANTHER" id="PTHR30521">
    <property type="entry name" value="DEFERROCHELATASE/PEROXIDASE"/>
    <property type="match status" value="1"/>
</dbReference>
<keyword evidence="7" id="KW-0408">Iron</keyword>
<gene>
    <name evidence="11" type="ORF">O181_017735</name>
</gene>
<sequence>MEELEDVSPTEEVVGVTAQQNELFEQQRGELMQMFLKAETYLILLYPGPWRFKSFLRCFFGIGVFKLKTQAQTTSLSKTRVGKASCLVCELKDPAWFHQNSFRALHNQNRKSLAGRNLGTWRRQKLLWKVAHGKNWRYSLAAYQPLLPYRLFSGAPLDGQPNVHSLLLHHTCDHSDIIPGITCSHQTSVQQLKPLSQTTTYLRLNMSSGGAKLNTKNIQGDVILGLQKRVEAFLFFVLKDDRDSTTKFRQVLKASIVPLVTSTQGVTDSDAQIKSEKQKNPNVVLPITHLNIAFSARGLIKLGISVNDLPGQSSDAFHSTQRSDAITNLGDPMDLNTRGLKTWSPDYLRSELDGIILLTAPDNALLEKKLSDIQKILTGLTQFSFVRKGNVRPGEAANHEHFGYLDGISAPQIKGFNDDNGEGKNVGIVGPEVILLGQPGSQPPLTPSRAWMKDGSFLVIRELQQLVPEFDQFVVDLAQKSGVAPGLIGARIVGRWKSGAPVVLADQNDNPSLARSQAFDFSNDLQQHKCPYAAHVRKTNPRAGIEGADRNTAVNPHLIVRSGIPYGPELTEQEKQSKKTIHERGLLFVCYQSSIEAGFQRIQKFWSNDTTFPPNPLKVNPGFDLIIGQTSSMQPRTAQNIVPKGQTSASDPNSVVTAMRDFVVPKGGEYFFTPSIDALTNKLGA</sequence>
<evidence type="ECO:0000256" key="3">
    <source>
        <dbReference type="ARBA" id="ARBA00022617"/>
    </source>
</evidence>
<organism evidence="11 12">
    <name type="scientific">Austropuccinia psidii MF-1</name>
    <dbReference type="NCBI Taxonomy" id="1389203"/>
    <lineage>
        <taxon>Eukaryota</taxon>
        <taxon>Fungi</taxon>
        <taxon>Dikarya</taxon>
        <taxon>Basidiomycota</taxon>
        <taxon>Pucciniomycotina</taxon>
        <taxon>Pucciniomycetes</taxon>
        <taxon>Pucciniales</taxon>
        <taxon>Sphaerophragmiaceae</taxon>
        <taxon>Austropuccinia</taxon>
    </lineage>
</organism>
<evidence type="ECO:0008006" key="13">
    <source>
        <dbReference type="Google" id="ProtNLM"/>
    </source>
</evidence>
<comment type="cofactor">
    <cofactor evidence="1">
        <name>heme b</name>
        <dbReference type="ChEBI" id="CHEBI:60344"/>
    </cofactor>
</comment>
<evidence type="ECO:0000259" key="10">
    <source>
        <dbReference type="Pfam" id="PF21105"/>
    </source>
</evidence>
<accession>A0A9Q3C8E2</accession>
<keyword evidence="6" id="KW-0560">Oxidoreductase</keyword>
<evidence type="ECO:0000256" key="4">
    <source>
        <dbReference type="ARBA" id="ARBA00022723"/>
    </source>
</evidence>
<dbReference type="PANTHER" id="PTHR30521:SF4">
    <property type="entry name" value="DEFERROCHELATASE"/>
    <property type="match status" value="1"/>
</dbReference>
<evidence type="ECO:0000313" key="11">
    <source>
        <dbReference type="EMBL" id="MBW0478020.1"/>
    </source>
</evidence>